<sequence>MRHQHIYDEQFQNEGILLATLMEEPDFLEECLVTVDHFIDQRHKSIFQTMQSLAAKDTRPTYHTLIQQDQQTLTNMGGFAHLTQVREAFLTKENFKYQQEVILKFFAVEKARRFTQSFLEDSQGNSRIEDITALISDLQPYETATMKPPVSFSEKVKQRMIEHEQSPETGISGVDTGFLNLNLTLNGWQPSKLHIVAARPSVGKTAFVLNSALKAQKKGVFTTFFSLETSAGDIIDRILSASTKLRLGEVKQVNKYLTGDAEKYQKYADGVAYLQSMKMDVRDDVFDVAEMKAAVRENIRRYPDMDHVVYVDYLTLINPTERNSNRRDLEVDSVTNGLKDIAKTFKIPVVCLSQLSRAVEGRQDKRPTMADLRDSGGIEQIADLIAFLYRDDYQEQGESNTSEIEFIIRKNRDGMTKSLPFRFNKSTQEYSDNYA</sequence>
<keyword evidence="8" id="KW-0413">Isomerase</keyword>
<keyword evidence="7" id="KW-0238">DNA-binding</keyword>
<dbReference type="GO" id="GO:0003677">
    <property type="term" value="F:DNA binding"/>
    <property type="evidence" value="ECO:0007669"/>
    <property type="project" value="UniProtKB-KW"/>
</dbReference>
<proteinExistence type="inferred from homology"/>
<dbReference type="InterPro" id="IPR016136">
    <property type="entry name" value="DNA_helicase_N/primase_C"/>
</dbReference>
<dbReference type="InterPro" id="IPR036185">
    <property type="entry name" value="DNA_heli_DnaB-like_N_sf"/>
</dbReference>
<comment type="similarity">
    <text evidence="1">Belongs to the helicase family. DnaB subfamily.</text>
</comment>
<dbReference type="OrthoDB" id="9773982at2"/>
<dbReference type="GO" id="GO:0006260">
    <property type="term" value="P:DNA replication"/>
    <property type="evidence" value="ECO:0007669"/>
    <property type="project" value="UniProtKB-KW"/>
</dbReference>
<dbReference type="InterPro" id="IPR027417">
    <property type="entry name" value="P-loop_NTPase"/>
</dbReference>
<evidence type="ECO:0000313" key="13">
    <source>
        <dbReference type="Proteomes" id="UP000319756"/>
    </source>
</evidence>
<dbReference type="SUPFAM" id="SSF48024">
    <property type="entry name" value="N-terminal domain of DnaB helicase"/>
    <property type="match status" value="1"/>
</dbReference>
<evidence type="ECO:0000256" key="7">
    <source>
        <dbReference type="ARBA" id="ARBA00023125"/>
    </source>
</evidence>
<evidence type="ECO:0000256" key="9">
    <source>
        <dbReference type="ARBA" id="ARBA00044969"/>
    </source>
</evidence>
<keyword evidence="5" id="KW-0347">Helicase</keyword>
<dbReference type="RefSeq" id="WP_142087165.1">
    <property type="nucleotide sequence ID" value="NZ_CP035485.1"/>
</dbReference>
<evidence type="ECO:0000256" key="6">
    <source>
        <dbReference type="ARBA" id="ARBA00022840"/>
    </source>
</evidence>
<evidence type="ECO:0000256" key="4">
    <source>
        <dbReference type="ARBA" id="ARBA00022801"/>
    </source>
</evidence>
<evidence type="ECO:0000256" key="8">
    <source>
        <dbReference type="ARBA" id="ARBA00023235"/>
    </source>
</evidence>
<keyword evidence="3" id="KW-0547">Nucleotide-binding</keyword>
<evidence type="ECO:0000256" key="1">
    <source>
        <dbReference type="ARBA" id="ARBA00008428"/>
    </source>
</evidence>
<reference evidence="13" key="1">
    <citation type="submission" date="2019-01" db="EMBL/GenBank/DDBJ databases">
        <title>Genomic analysis of Salicibibacter sp. NKC3-5.</title>
        <authorList>
            <person name="Oh Y.J."/>
        </authorList>
    </citation>
    <scope>NUCLEOTIDE SEQUENCE [LARGE SCALE GENOMIC DNA]</scope>
    <source>
        <strain evidence="13">NKC3-5</strain>
    </source>
</reference>
<keyword evidence="4" id="KW-0378">Hydrolase</keyword>
<keyword evidence="13" id="KW-1185">Reference proteome</keyword>
<evidence type="ECO:0000256" key="10">
    <source>
        <dbReference type="ARBA" id="ARBA00048954"/>
    </source>
</evidence>
<evidence type="ECO:0000256" key="3">
    <source>
        <dbReference type="ARBA" id="ARBA00022741"/>
    </source>
</evidence>
<dbReference type="Proteomes" id="UP000319756">
    <property type="component" value="Chromosome"/>
</dbReference>
<evidence type="ECO:0000313" key="12">
    <source>
        <dbReference type="EMBL" id="QDI90238.1"/>
    </source>
</evidence>
<gene>
    <name evidence="12" type="ORF">EPH95_02840</name>
</gene>
<dbReference type="GO" id="GO:0016787">
    <property type="term" value="F:hydrolase activity"/>
    <property type="evidence" value="ECO:0007669"/>
    <property type="project" value="UniProtKB-KW"/>
</dbReference>
<dbReference type="GO" id="GO:0005829">
    <property type="term" value="C:cytosol"/>
    <property type="evidence" value="ECO:0007669"/>
    <property type="project" value="TreeGrafter"/>
</dbReference>
<name>A0A514LEF0_9BACI</name>
<evidence type="ECO:0000256" key="2">
    <source>
        <dbReference type="ARBA" id="ARBA00022705"/>
    </source>
</evidence>
<keyword evidence="6" id="KW-0067">ATP-binding</keyword>
<dbReference type="SUPFAM" id="SSF52540">
    <property type="entry name" value="P-loop containing nucleoside triphosphate hydrolases"/>
    <property type="match status" value="1"/>
</dbReference>
<dbReference type="Pfam" id="PF03796">
    <property type="entry name" value="DnaB_C"/>
    <property type="match status" value="1"/>
</dbReference>
<accession>A0A514LEF0</accession>
<comment type="catalytic activity">
    <reaction evidence="10">
        <text>ATP + H2O = ADP + phosphate + H(+)</text>
        <dbReference type="Rhea" id="RHEA:13065"/>
        <dbReference type="ChEBI" id="CHEBI:15377"/>
        <dbReference type="ChEBI" id="CHEBI:15378"/>
        <dbReference type="ChEBI" id="CHEBI:30616"/>
        <dbReference type="ChEBI" id="CHEBI:43474"/>
        <dbReference type="ChEBI" id="CHEBI:456216"/>
        <dbReference type="EC" id="5.6.2.3"/>
    </reaction>
</comment>
<protein>
    <recommendedName>
        <fullName evidence="9">DNA 5'-3' helicase</fullName>
        <ecNumber evidence="9">5.6.2.3</ecNumber>
    </recommendedName>
</protein>
<dbReference type="PANTHER" id="PTHR30153">
    <property type="entry name" value="REPLICATIVE DNA HELICASE DNAB"/>
    <property type="match status" value="1"/>
</dbReference>
<organism evidence="12 13">
    <name type="scientific">Salicibibacter halophilus</name>
    <dbReference type="NCBI Taxonomy" id="2502791"/>
    <lineage>
        <taxon>Bacteria</taxon>
        <taxon>Bacillati</taxon>
        <taxon>Bacillota</taxon>
        <taxon>Bacilli</taxon>
        <taxon>Bacillales</taxon>
        <taxon>Bacillaceae</taxon>
        <taxon>Salicibibacter</taxon>
    </lineage>
</organism>
<feature type="domain" description="SF4 helicase" evidence="11">
    <location>
        <begin position="167"/>
        <end position="435"/>
    </location>
</feature>
<dbReference type="Pfam" id="PF00772">
    <property type="entry name" value="DnaB"/>
    <property type="match status" value="1"/>
</dbReference>
<dbReference type="EMBL" id="CP035485">
    <property type="protein sequence ID" value="QDI90238.1"/>
    <property type="molecule type" value="Genomic_DNA"/>
</dbReference>
<dbReference type="EC" id="5.6.2.3" evidence="9"/>
<dbReference type="PROSITE" id="PS51199">
    <property type="entry name" value="SF4_HELICASE"/>
    <property type="match status" value="1"/>
</dbReference>
<dbReference type="PANTHER" id="PTHR30153:SF2">
    <property type="entry name" value="REPLICATIVE DNA HELICASE"/>
    <property type="match status" value="1"/>
</dbReference>
<dbReference type="InterPro" id="IPR007694">
    <property type="entry name" value="DNA_helicase_DnaB-like_C"/>
</dbReference>
<dbReference type="GO" id="GO:0043139">
    <property type="term" value="F:5'-3' DNA helicase activity"/>
    <property type="evidence" value="ECO:0007669"/>
    <property type="project" value="UniProtKB-EC"/>
</dbReference>
<dbReference type="Gene3D" id="3.40.50.300">
    <property type="entry name" value="P-loop containing nucleotide triphosphate hydrolases"/>
    <property type="match status" value="1"/>
</dbReference>
<dbReference type="Gene3D" id="1.10.860.10">
    <property type="entry name" value="DNAb Helicase, Chain A"/>
    <property type="match status" value="1"/>
</dbReference>
<evidence type="ECO:0000256" key="5">
    <source>
        <dbReference type="ARBA" id="ARBA00022806"/>
    </source>
</evidence>
<dbReference type="GO" id="GO:0005524">
    <property type="term" value="F:ATP binding"/>
    <property type="evidence" value="ECO:0007669"/>
    <property type="project" value="UniProtKB-KW"/>
</dbReference>
<keyword evidence="2" id="KW-0235">DNA replication</keyword>
<evidence type="ECO:0000259" key="11">
    <source>
        <dbReference type="PROSITE" id="PS51199"/>
    </source>
</evidence>
<dbReference type="KEGG" id="sale:EPH95_02840"/>
<dbReference type="InterPro" id="IPR007693">
    <property type="entry name" value="DNA_helicase_DnaB-like_N"/>
</dbReference>
<dbReference type="AlphaFoldDB" id="A0A514LEF0"/>